<evidence type="ECO:0000313" key="4">
    <source>
        <dbReference type="Proteomes" id="UP001497600"/>
    </source>
</evidence>
<proteinExistence type="predicted"/>
<feature type="compositionally biased region" description="Basic and acidic residues" evidence="1">
    <location>
        <begin position="389"/>
        <end position="424"/>
    </location>
</feature>
<evidence type="ECO:0000256" key="1">
    <source>
        <dbReference type="SAM" id="MobiDB-lite"/>
    </source>
</evidence>
<accession>A0ABP0EA62</accession>
<keyword evidence="4" id="KW-1185">Reference proteome</keyword>
<dbReference type="InterPro" id="IPR057199">
    <property type="entry name" value="DUF7877"/>
</dbReference>
<evidence type="ECO:0000259" key="2">
    <source>
        <dbReference type="Pfam" id="PF25289"/>
    </source>
</evidence>
<gene>
    <name evidence="3" type="primary">RSC58</name>
    <name evidence="3" type="ORF">CAAN4_B01068</name>
</gene>
<protein>
    <submittedName>
        <fullName evidence="3">Chromatin structure-remodeling complex protein Rsc58p</fullName>
    </submittedName>
</protein>
<feature type="region of interest" description="Disordered" evidence="1">
    <location>
        <begin position="373"/>
        <end position="424"/>
    </location>
</feature>
<dbReference type="Pfam" id="PF25289">
    <property type="entry name" value="DUF7877"/>
    <property type="match status" value="1"/>
</dbReference>
<dbReference type="EMBL" id="OZ004254">
    <property type="protein sequence ID" value="CAK7895596.1"/>
    <property type="molecule type" value="Genomic_DNA"/>
</dbReference>
<organism evidence="3 4">
    <name type="scientific">[Candida] anglica</name>
    <dbReference type="NCBI Taxonomy" id="148631"/>
    <lineage>
        <taxon>Eukaryota</taxon>
        <taxon>Fungi</taxon>
        <taxon>Dikarya</taxon>
        <taxon>Ascomycota</taxon>
        <taxon>Saccharomycotina</taxon>
        <taxon>Pichiomycetes</taxon>
        <taxon>Debaryomycetaceae</taxon>
        <taxon>Kurtzmaniella</taxon>
    </lineage>
</organism>
<sequence>MPESKIYTLQTTVKDIFVVLTKADVESNVLTTDIPESFQEEVPNQILPSLRSFLKDHKSYEKTTVEKKNSENSYESLASVFHDIKIASALAIKEYKVGTTEYNDIDFFYKFASSLLLRESSRLNSTIKKEEFDSQTDFESIVFEDFDKISSGFSSDNGEVISIIHKTEVPADPTQNAYSAGSLYLHNNNQPEEKKYNSQPLFTSLTKKSEVDIRPTLIPDPFVLTKVVPSMKNPTRDSQTLNNISPAISKIPAATSQPTEMMLNFFHPNWYTLAVPTWLDYQGVIVNDPSMNSNALSKKLQEDGASSSSKRLGSWVRSFAPLVDSKLSIITEQHKSSVWLAHIGLDEIERIKKSYISSLETSNDSNETEAIIVSNNDELNNGDDMTGVEETKSEDVESDTKAKEGEVKEHEQENSDKTETEVEDSDFKINIDNLAKWDPSKIETFEDLKKDEQHITGSISEFQKLISKNLLKLNKLRNERFVRSTPNNVSIPSAIETKLYNKVLKLITLFIEHAKISRDQISLAFSKRLPVLLSEYSGTLPGSAIVSKNSGTNMSKGARLPSIRGPYKKKNRL</sequence>
<reference evidence="3 4" key="1">
    <citation type="submission" date="2024-01" db="EMBL/GenBank/DDBJ databases">
        <authorList>
            <consortium name="Genoscope - CEA"/>
            <person name="William W."/>
        </authorList>
    </citation>
    <scope>NUCLEOTIDE SEQUENCE [LARGE SCALE GENOMIC DNA]</scope>
    <source>
        <strain evidence="3 4">29B2s-10</strain>
    </source>
</reference>
<feature type="domain" description="DUF7877" evidence="2">
    <location>
        <begin position="9"/>
        <end position="100"/>
    </location>
</feature>
<feature type="region of interest" description="Disordered" evidence="1">
    <location>
        <begin position="547"/>
        <end position="573"/>
    </location>
</feature>
<evidence type="ECO:0000313" key="3">
    <source>
        <dbReference type="EMBL" id="CAK7895596.1"/>
    </source>
</evidence>
<name>A0ABP0EA62_9ASCO</name>
<dbReference type="Proteomes" id="UP001497600">
    <property type="component" value="Chromosome B"/>
</dbReference>